<organism evidence="2 3">
    <name type="scientific">Crenobacter luteus</name>
    <dbReference type="NCBI Taxonomy" id="1452487"/>
    <lineage>
        <taxon>Bacteria</taxon>
        <taxon>Pseudomonadati</taxon>
        <taxon>Pseudomonadota</taxon>
        <taxon>Betaproteobacteria</taxon>
        <taxon>Neisseriales</taxon>
        <taxon>Neisseriaceae</taxon>
        <taxon>Crenobacter</taxon>
    </lineage>
</organism>
<dbReference type="RefSeq" id="WP_066613302.1">
    <property type="nucleotide sequence ID" value="NZ_LQQU01000029.1"/>
</dbReference>
<dbReference type="Proteomes" id="UP000076625">
    <property type="component" value="Unassembled WGS sequence"/>
</dbReference>
<comment type="caution">
    <text evidence="2">The sequence shown here is derived from an EMBL/GenBank/DDBJ whole genome shotgun (WGS) entry which is preliminary data.</text>
</comment>
<dbReference type="OrthoDB" id="9879680at2"/>
<accession>A0A161S8E3</accession>
<evidence type="ECO:0000313" key="2">
    <source>
        <dbReference type="EMBL" id="KZE30268.1"/>
    </source>
</evidence>
<evidence type="ECO:0000313" key="3">
    <source>
        <dbReference type="Proteomes" id="UP000076625"/>
    </source>
</evidence>
<feature type="transmembrane region" description="Helical" evidence="1">
    <location>
        <begin position="21"/>
        <end position="43"/>
    </location>
</feature>
<feature type="transmembrane region" description="Helical" evidence="1">
    <location>
        <begin position="55"/>
        <end position="77"/>
    </location>
</feature>
<dbReference type="AlphaFoldDB" id="A0A161S8E3"/>
<keyword evidence="3" id="KW-1185">Reference proteome</keyword>
<dbReference type="STRING" id="1452487.AVW16_12795"/>
<proteinExistence type="predicted"/>
<keyword evidence="1" id="KW-0812">Transmembrane</keyword>
<protein>
    <submittedName>
        <fullName evidence="2">Uncharacterized protein</fullName>
    </submittedName>
</protein>
<sequence>MARETATQFWTRWRVQRQKGPLAFIARKGLIYMALALPVGYLYDVARGKPISPDPLYHLMNVSSLAVLIAILCYVGWRFNEARFKGLDAEARRKGFYDDQGA</sequence>
<dbReference type="EMBL" id="LQQU01000029">
    <property type="protein sequence ID" value="KZE30268.1"/>
    <property type="molecule type" value="Genomic_DNA"/>
</dbReference>
<evidence type="ECO:0000256" key="1">
    <source>
        <dbReference type="SAM" id="Phobius"/>
    </source>
</evidence>
<gene>
    <name evidence="2" type="ORF">AVW16_12795</name>
</gene>
<keyword evidence="1" id="KW-0472">Membrane</keyword>
<keyword evidence="1" id="KW-1133">Transmembrane helix</keyword>
<reference evidence="3" key="1">
    <citation type="submission" date="2016-01" db="EMBL/GenBank/DDBJ databases">
        <title>Draft genome of Chromobacterium sp. F49.</title>
        <authorList>
            <person name="Hong K.W."/>
        </authorList>
    </citation>
    <scope>NUCLEOTIDE SEQUENCE [LARGE SCALE GENOMIC DNA]</scope>
    <source>
        <strain evidence="3">CN10</strain>
    </source>
</reference>
<name>A0A161S8E3_9NEIS</name>